<evidence type="ECO:0000313" key="2">
    <source>
        <dbReference type="EMBL" id="MED6174905.1"/>
    </source>
</evidence>
<feature type="region of interest" description="Disordered" evidence="1">
    <location>
        <begin position="67"/>
        <end position="112"/>
    </location>
</feature>
<dbReference type="EMBL" id="JASCZI010151922">
    <property type="protein sequence ID" value="MED6174905.1"/>
    <property type="molecule type" value="Genomic_DNA"/>
</dbReference>
<sequence>MIPLEIAKQTTRVSAYDPKGNQSGRETEAVDLVSEIREEAMIKQQAVKALLAAKYSKKIEKRDLEKGFNEACKQSGHTGRQEPGSLIKKRHSNNPKGNTKSGRTKFRRSTPD</sequence>
<accession>A0ABU6VR82</accession>
<organism evidence="2 3">
    <name type="scientific">Stylosanthes scabra</name>
    <dbReference type="NCBI Taxonomy" id="79078"/>
    <lineage>
        <taxon>Eukaryota</taxon>
        <taxon>Viridiplantae</taxon>
        <taxon>Streptophyta</taxon>
        <taxon>Embryophyta</taxon>
        <taxon>Tracheophyta</taxon>
        <taxon>Spermatophyta</taxon>
        <taxon>Magnoliopsida</taxon>
        <taxon>eudicotyledons</taxon>
        <taxon>Gunneridae</taxon>
        <taxon>Pentapetalae</taxon>
        <taxon>rosids</taxon>
        <taxon>fabids</taxon>
        <taxon>Fabales</taxon>
        <taxon>Fabaceae</taxon>
        <taxon>Papilionoideae</taxon>
        <taxon>50 kb inversion clade</taxon>
        <taxon>dalbergioids sensu lato</taxon>
        <taxon>Dalbergieae</taxon>
        <taxon>Pterocarpus clade</taxon>
        <taxon>Stylosanthes</taxon>
    </lineage>
</organism>
<gene>
    <name evidence="2" type="ORF">PIB30_073338</name>
</gene>
<protein>
    <submittedName>
        <fullName evidence="2">Uncharacterized protein</fullName>
    </submittedName>
</protein>
<feature type="compositionally biased region" description="Basic residues" evidence="1">
    <location>
        <begin position="102"/>
        <end position="112"/>
    </location>
</feature>
<reference evidence="2 3" key="1">
    <citation type="journal article" date="2023" name="Plants (Basel)">
        <title>Bridging the Gap: Combining Genomics and Transcriptomics Approaches to Understand Stylosanthes scabra, an Orphan Legume from the Brazilian Caatinga.</title>
        <authorList>
            <person name="Ferreira-Neto J.R.C."/>
            <person name="da Silva M.D."/>
            <person name="Binneck E."/>
            <person name="de Melo N.F."/>
            <person name="da Silva R.H."/>
            <person name="de Melo A.L.T.M."/>
            <person name="Pandolfi V."/>
            <person name="Bustamante F.O."/>
            <person name="Brasileiro-Vidal A.C."/>
            <person name="Benko-Iseppon A.M."/>
        </authorList>
    </citation>
    <scope>NUCLEOTIDE SEQUENCE [LARGE SCALE GENOMIC DNA]</scope>
    <source>
        <tissue evidence="2">Leaves</tissue>
    </source>
</reference>
<evidence type="ECO:0000313" key="3">
    <source>
        <dbReference type="Proteomes" id="UP001341840"/>
    </source>
</evidence>
<proteinExistence type="predicted"/>
<evidence type="ECO:0000256" key="1">
    <source>
        <dbReference type="SAM" id="MobiDB-lite"/>
    </source>
</evidence>
<feature type="region of interest" description="Disordered" evidence="1">
    <location>
        <begin position="1"/>
        <end position="27"/>
    </location>
</feature>
<keyword evidence="3" id="KW-1185">Reference proteome</keyword>
<comment type="caution">
    <text evidence="2">The sequence shown here is derived from an EMBL/GenBank/DDBJ whole genome shotgun (WGS) entry which is preliminary data.</text>
</comment>
<dbReference type="Proteomes" id="UP001341840">
    <property type="component" value="Unassembled WGS sequence"/>
</dbReference>
<name>A0ABU6VR82_9FABA</name>